<dbReference type="OrthoDB" id="9815099at2"/>
<dbReference type="InterPro" id="IPR016181">
    <property type="entry name" value="Acyl_CoA_acyltransferase"/>
</dbReference>
<dbReference type="RefSeq" id="WP_108985750.1">
    <property type="nucleotide sequence ID" value="NZ_BFBR01000008.1"/>
</dbReference>
<dbReference type="PROSITE" id="PS51186">
    <property type="entry name" value="GNAT"/>
    <property type="match status" value="1"/>
</dbReference>
<dbReference type="Gene3D" id="3.40.630.30">
    <property type="match status" value="1"/>
</dbReference>
<dbReference type="EMBL" id="BFBR01000008">
    <property type="protein sequence ID" value="GBF58898.1"/>
    <property type="molecule type" value="Genomic_DNA"/>
</dbReference>
<dbReference type="AlphaFoldDB" id="A0A2P2ECV0"/>
<keyword evidence="3" id="KW-1185">Reference proteome</keyword>
<dbReference type="Proteomes" id="UP000245086">
    <property type="component" value="Unassembled WGS sequence"/>
</dbReference>
<dbReference type="CDD" id="cd04301">
    <property type="entry name" value="NAT_SF"/>
    <property type="match status" value="1"/>
</dbReference>
<protein>
    <recommendedName>
        <fullName evidence="1">N-acetyltransferase domain-containing protein</fullName>
    </recommendedName>
</protein>
<gene>
    <name evidence="2" type="ORF">PbB2_02588</name>
</gene>
<comment type="caution">
    <text evidence="2">The sequence shown here is derived from an EMBL/GenBank/DDBJ whole genome shotgun (WGS) entry which is preliminary data.</text>
</comment>
<evidence type="ECO:0000259" key="1">
    <source>
        <dbReference type="PROSITE" id="PS51186"/>
    </source>
</evidence>
<dbReference type="InterPro" id="IPR000182">
    <property type="entry name" value="GNAT_dom"/>
</dbReference>
<evidence type="ECO:0000313" key="2">
    <source>
        <dbReference type="EMBL" id="GBF58898.1"/>
    </source>
</evidence>
<dbReference type="Pfam" id="PF00583">
    <property type="entry name" value="Acetyltransf_1"/>
    <property type="match status" value="1"/>
</dbReference>
<reference evidence="2" key="1">
    <citation type="journal article" date="2018" name="Genome Announc.">
        <title>Draft Genome Sequence of "Candidatus Phycosocius bacilliformis," an Alphaproteobacterial Ectosymbiont of the Hydrocarbon-Producing Green Alga Botryococcus braunii.</title>
        <authorList>
            <person name="Tanabe Y."/>
            <person name="Yamaguchi H."/>
            <person name="Watanabe M.M."/>
        </authorList>
    </citation>
    <scope>NUCLEOTIDE SEQUENCE [LARGE SCALE GENOMIC DNA]</scope>
    <source>
        <strain evidence="2">BOTRYCO-2</strain>
    </source>
</reference>
<name>A0A2P2ECV0_9PROT</name>
<accession>A0A2P2ECV0</accession>
<dbReference type="SUPFAM" id="SSF55729">
    <property type="entry name" value="Acyl-CoA N-acyltransferases (Nat)"/>
    <property type="match status" value="1"/>
</dbReference>
<evidence type="ECO:0000313" key="3">
    <source>
        <dbReference type="Proteomes" id="UP000245086"/>
    </source>
</evidence>
<feature type="domain" description="N-acetyltransferase" evidence="1">
    <location>
        <begin position="5"/>
        <end position="151"/>
    </location>
</feature>
<dbReference type="GO" id="GO:0016747">
    <property type="term" value="F:acyltransferase activity, transferring groups other than amino-acyl groups"/>
    <property type="evidence" value="ECO:0007669"/>
    <property type="project" value="InterPro"/>
</dbReference>
<sequence length="163" mass="17381">MIDEFGLMPDDPVFDAAVEALYATAFGPGRHAKAAARLRESNRCRRDLSWIAVTDGAVIGACRLWPIRTDQGQHLLFLGPIAVSSHAQGQGLGAHLVRACLKSCDEKSGLAVVLVGDLAYFEPFGFVQATAGSIMMPGPVDPARLLIRMLGPSEAPRGKLMVP</sequence>
<organism evidence="2 3">
    <name type="scientific">Candidatus Phycosocius bacilliformis</name>
    <dbReference type="NCBI Taxonomy" id="1445552"/>
    <lineage>
        <taxon>Bacteria</taxon>
        <taxon>Pseudomonadati</taxon>
        <taxon>Pseudomonadota</taxon>
        <taxon>Alphaproteobacteria</taxon>
        <taxon>Caulobacterales</taxon>
        <taxon>Caulobacterales incertae sedis</taxon>
        <taxon>Candidatus Phycosocius</taxon>
    </lineage>
</organism>
<proteinExistence type="predicted"/>